<keyword evidence="2" id="KW-1185">Reference proteome</keyword>
<accession>A0A344THE8</accession>
<dbReference type="Proteomes" id="UP000251993">
    <property type="component" value="Chromosome"/>
</dbReference>
<protein>
    <submittedName>
        <fullName evidence="1">Uncharacterized protein</fullName>
    </submittedName>
</protein>
<reference evidence="1 2" key="1">
    <citation type="submission" date="2018-07" db="EMBL/GenBank/DDBJ databases">
        <title>Genome sequencing of Runella.</title>
        <authorList>
            <person name="Baek M.-G."/>
            <person name="Yi H."/>
        </authorList>
    </citation>
    <scope>NUCLEOTIDE SEQUENCE [LARGE SCALE GENOMIC DNA]</scope>
    <source>
        <strain evidence="1 2">HYN0085</strain>
    </source>
</reference>
<dbReference type="KEGG" id="run:DR864_10145"/>
<evidence type="ECO:0000313" key="1">
    <source>
        <dbReference type="EMBL" id="AXE18069.1"/>
    </source>
</evidence>
<organism evidence="1 2">
    <name type="scientific">Runella rosea</name>
    <dbReference type="NCBI Taxonomy" id="2259595"/>
    <lineage>
        <taxon>Bacteria</taxon>
        <taxon>Pseudomonadati</taxon>
        <taxon>Bacteroidota</taxon>
        <taxon>Cytophagia</taxon>
        <taxon>Cytophagales</taxon>
        <taxon>Spirosomataceae</taxon>
        <taxon>Runella</taxon>
    </lineage>
</organism>
<proteinExistence type="predicted"/>
<sequence length="65" mass="7546">MILTKSVVLKVEVSYFISNYHQFASKLFGNFIKKGKLEIRKKIEEVLVANFIQKKGDPRVSLFLN</sequence>
<gene>
    <name evidence="1" type="ORF">DR864_10145</name>
</gene>
<name>A0A344THE8_9BACT</name>
<evidence type="ECO:0000313" key="2">
    <source>
        <dbReference type="Proteomes" id="UP000251993"/>
    </source>
</evidence>
<dbReference type="EMBL" id="CP030850">
    <property type="protein sequence ID" value="AXE18069.1"/>
    <property type="molecule type" value="Genomic_DNA"/>
</dbReference>
<dbReference type="AlphaFoldDB" id="A0A344THE8"/>